<dbReference type="Proteomes" id="UP000070284">
    <property type="component" value="Unassembled WGS sequence"/>
</dbReference>
<sequence>MKETVGKNRPTRFSAEIKEASKGDWGKVLKLRFQDGSGDKLNFKPGQSIVIFGKREETSAPIISPPTFEGELELLLEGGREDDSPLGTMREGTDVLLGGLHGRGYPVEDAKGNNLLFITGGTGLARLRSAIEYVYQTREEYKEAQIIYGGRSSADFLFQEDFSRWGNRFDLRVGCEKKGLNNEKELISNLLSGIKINGENSSAFMAGPQILYKFFIPYLTDIGFRDKEIYLYFGRDITAGNEHERGGVERKIAKEDGPVLSYTKIKKQVGPLFEQLSLNL</sequence>
<accession>A0A133UFW3</accession>
<dbReference type="AlphaFoldDB" id="A0A133UFW3"/>
<feature type="domain" description="Oxidoreductase FAD/NAD(P)-binding" evidence="1">
    <location>
        <begin position="117"/>
        <end position="172"/>
    </location>
</feature>
<evidence type="ECO:0000259" key="1">
    <source>
        <dbReference type="Pfam" id="PF00175"/>
    </source>
</evidence>
<dbReference type="InterPro" id="IPR001709">
    <property type="entry name" value="Flavoprot_Pyr_Nucl_cyt_Rdtase"/>
</dbReference>
<dbReference type="PRINTS" id="PR00371">
    <property type="entry name" value="FPNCR"/>
</dbReference>
<proteinExistence type="predicted"/>
<dbReference type="GO" id="GO:0016491">
    <property type="term" value="F:oxidoreductase activity"/>
    <property type="evidence" value="ECO:0007669"/>
    <property type="project" value="InterPro"/>
</dbReference>
<keyword evidence="3" id="KW-1185">Reference proteome</keyword>
<dbReference type="InterPro" id="IPR050353">
    <property type="entry name" value="PyrK_electron_transfer"/>
</dbReference>
<dbReference type="SUPFAM" id="SSF52343">
    <property type="entry name" value="Ferredoxin reductase-like, C-terminal NADP-linked domain"/>
    <property type="match status" value="1"/>
</dbReference>
<dbReference type="Pfam" id="PF00175">
    <property type="entry name" value="NAD_binding_1"/>
    <property type="match status" value="1"/>
</dbReference>
<reference evidence="2 3" key="1">
    <citation type="journal article" date="2016" name="Sci. Rep.">
        <title>Metabolic traits of an uncultured archaeal lineage -MSBL1- from brine pools of the Red Sea.</title>
        <authorList>
            <person name="Mwirichia R."/>
            <person name="Alam I."/>
            <person name="Rashid M."/>
            <person name="Vinu M."/>
            <person name="Ba-Alawi W."/>
            <person name="Anthony Kamau A."/>
            <person name="Kamanda Ngugi D."/>
            <person name="Goker M."/>
            <person name="Klenk H.P."/>
            <person name="Bajic V."/>
            <person name="Stingl U."/>
        </authorList>
    </citation>
    <scope>NUCLEOTIDE SEQUENCE [LARGE SCALE GENOMIC DNA]</scope>
    <source>
        <strain evidence="2">SCGC-AAA259E19</strain>
    </source>
</reference>
<organism evidence="2 3">
    <name type="scientific">candidate division MSBL1 archaeon SCGC-AAA259E19</name>
    <dbReference type="NCBI Taxonomy" id="1698264"/>
    <lineage>
        <taxon>Archaea</taxon>
        <taxon>Methanobacteriati</taxon>
        <taxon>Methanobacteriota</taxon>
        <taxon>candidate division MSBL1</taxon>
    </lineage>
</organism>
<dbReference type="InterPro" id="IPR039261">
    <property type="entry name" value="FNR_nucleotide-bd"/>
</dbReference>
<dbReference type="InterPro" id="IPR001433">
    <property type="entry name" value="OxRdtase_FAD/NAD-bd"/>
</dbReference>
<evidence type="ECO:0000313" key="3">
    <source>
        <dbReference type="Proteomes" id="UP000070284"/>
    </source>
</evidence>
<name>A0A133UFW3_9EURY</name>
<gene>
    <name evidence="2" type="ORF">AKJ65_06755</name>
</gene>
<dbReference type="Gene3D" id="3.40.50.80">
    <property type="entry name" value="Nucleotide-binding domain of ferredoxin-NADP reductase (FNR) module"/>
    <property type="match status" value="1"/>
</dbReference>
<protein>
    <recommendedName>
        <fullName evidence="1">Oxidoreductase FAD/NAD(P)-binding domain-containing protein</fullName>
    </recommendedName>
</protein>
<comment type="caution">
    <text evidence="2">The sequence shown here is derived from an EMBL/GenBank/DDBJ whole genome shotgun (WGS) entry which is preliminary data.</text>
</comment>
<dbReference type="EMBL" id="LHXO01000125">
    <property type="protein sequence ID" value="KXA93016.1"/>
    <property type="molecule type" value="Genomic_DNA"/>
</dbReference>
<dbReference type="PANTHER" id="PTHR43513">
    <property type="entry name" value="DIHYDROOROTATE DEHYDROGENASE B (NAD(+)), ELECTRON TRANSFER SUBUNIT"/>
    <property type="match status" value="1"/>
</dbReference>
<evidence type="ECO:0000313" key="2">
    <source>
        <dbReference type="EMBL" id="KXA93016.1"/>
    </source>
</evidence>